<dbReference type="GO" id="GO:0044038">
    <property type="term" value="P:cell wall macromolecule biosynthetic process"/>
    <property type="evidence" value="ECO:0007669"/>
    <property type="project" value="TreeGrafter"/>
</dbReference>
<dbReference type="InterPro" id="IPR000715">
    <property type="entry name" value="Glycosyl_transferase_4"/>
</dbReference>
<feature type="transmembrane region" description="Helical" evidence="7">
    <location>
        <begin position="50"/>
        <end position="71"/>
    </location>
</feature>
<name>A0A382JXD1_9ZZZZ</name>
<dbReference type="AlphaFoldDB" id="A0A382JXD1"/>
<evidence type="ECO:0000256" key="2">
    <source>
        <dbReference type="ARBA" id="ARBA00022475"/>
    </source>
</evidence>
<keyword evidence="2" id="KW-1003">Cell membrane</keyword>
<keyword evidence="4 7" id="KW-0812">Transmembrane</keyword>
<feature type="transmembrane region" description="Helical" evidence="7">
    <location>
        <begin position="6"/>
        <end position="29"/>
    </location>
</feature>
<feature type="transmembrane region" description="Helical" evidence="7">
    <location>
        <begin position="162"/>
        <end position="181"/>
    </location>
</feature>
<feature type="transmembrane region" description="Helical" evidence="7">
    <location>
        <begin position="77"/>
        <end position="93"/>
    </location>
</feature>
<proteinExistence type="predicted"/>
<dbReference type="PANTHER" id="PTHR22926">
    <property type="entry name" value="PHOSPHO-N-ACETYLMURAMOYL-PENTAPEPTIDE-TRANSFERASE"/>
    <property type="match status" value="1"/>
</dbReference>
<feature type="transmembrane region" description="Helical" evidence="7">
    <location>
        <begin position="187"/>
        <end position="204"/>
    </location>
</feature>
<feature type="transmembrane region" description="Helical" evidence="7">
    <location>
        <begin position="211"/>
        <end position="228"/>
    </location>
</feature>
<sequence length="345" mass="39233">MDKLTIFLLLAAISLLSFSLTFLLKEYFLSRNILVIPDLRSSHKNPKPQGGGLAVILSLCISLLFFYFFNLIEKEEFIFFLIPGILVALISFIDDLSEVKPSSRMLVHIFCALGGLYFIGDFNSLSFFNQNIDLGLWGYLLGLIYIVWMINLYNFMDGIDGLASLEAIFVFLIFSIFAYFILFDPSLSFVLISIAASVFGFLLFNFPKSVIILGDVGSCFLGIVIALISIKTSQLKPELFWCWMILLGVFLVDSTYTLIVRMIRKEKFYLPHSLHAYQKLSRILNSHSKATLILLSINLFWLTPFAFLVAFKKIDGLLSLLVSYVPLIFLVYYLKAGVPEVEKRK</sequence>
<dbReference type="PANTHER" id="PTHR22926:SF3">
    <property type="entry name" value="UNDECAPRENYL-PHOSPHATE ALPHA-N-ACETYLGLUCOSAMINYL 1-PHOSPHATE TRANSFERASE"/>
    <property type="match status" value="1"/>
</dbReference>
<dbReference type="GO" id="GO:0016780">
    <property type="term" value="F:phosphotransferase activity, for other substituted phosphate groups"/>
    <property type="evidence" value="ECO:0007669"/>
    <property type="project" value="InterPro"/>
</dbReference>
<evidence type="ECO:0000256" key="7">
    <source>
        <dbReference type="SAM" id="Phobius"/>
    </source>
</evidence>
<dbReference type="GO" id="GO:0071555">
    <property type="term" value="P:cell wall organization"/>
    <property type="evidence" value="ECO:0007669"/>
    <property type="project" value="TreeGrafter"/>
</dbReference>
<feature type="transmembrane region" description="Helical" evidence="7">
    <location>
        <begin position="317"/>
        <end position="334"/>
    </location>
</feature>
<evidence type="ECO:0000256" key="5">
    <source>
        <dbReference type="ARBA" id="ARBA00022989"/>
    </source>
</evidence>
<feature type="transmembrane region" description="Helical" evidence="7">
    <location>
        <begin position="134"/>
        <end position="155"/>
    </location>
</feature>
<feature type="transmembrane region" description="Helical" evidence="7">
    <location>
        <begin position="290"/>
        <end position="311"/>
    </location>
</feature>
<comment type="subcellular location">
    <subcellularLocation>
        <location evidence="1">Cell membrane</location>
        <topology evidence="1">Multi-pass membrane protein</topology>
    </subcellularLocation>
</comment>
<accession>A0A382JXD1</accession>
<dbReference type="Pfam" id="PF00953">
    <property type="entry name" value="Glycos_transf_4"/>
    <property type="match status" value="1"/>
</dbReference>
<dbReference type="GO" id="GO:0009103">
    <property type="term" value="P:lipopolysaccharide biosynthetic process"/>
    <property type="evidence" value="ECO:0007669"/>
    <property type="project" value="TreeGrafter"/>
</dbReference>
<organism evidence="8">
    <name type="scientific">marine metagenome</name>
    <dbReference type="NCBI Taxonomy" id="408172"/>
    <lineage>
        <taxon>unclassified sequences</taxon>
        <taxon>metagenomes</taxon>
        <taxon>ecological metagenomes</taxon>
    </lineage>
</organism>
<protein>
    <submittedName>
        <fullName evidence="8">Uncharacterized protein</fullName>
    </submittedName>
</protein>
<evidence type="ECO:0000256" key="6">
    <source>
        <dbReference type="ARBA" id="ARBA00023136"/>
    </source>
</evidence>
<feature type="transmembrane region" description="Helical" evidence="7">
    <location>
        <begin position="240"/>
        <end position="259"/>
    </location>
</feature>
<feature type="transmembrane region" description="Helical" evidence="7">
    <location>
        <begin position="105"/>
        <end position="128"/>
    </location>
</feature>
<evidence type="ECO:0000313" key="8">
    <source>
        <dbReference type="EMBL" id="SVC16558.1"/>
    </source>
</evidence>
<gene>
    <name evidence="8" type="ORF">METZ01_LOCUS269412</name>
</gene>
<dbReference type="CDD" id="cd06854">
    <property type="entry name" value="GT_WbpL_WbcO_like"/>
    <property type="match status" value="1"/>
</dbReference>
<keyword evidence="5 7" id="KW-1133">Transmembrane helix</keyword>
<evidence type="ECO:0000256" key="1">
    <source>
        <dbReference type="ARBA" id="ARBA00004651"/>
    </source>
</evidence>
<evidence type="ECO:0000256" key="4">
    <source>
        <dbReference type="ARBA" id="ARBA00022692"/>
    </source>
</evidence>
<dbReference type="GO" id="GO:0005886">
    <property type="term" value="C:plasma membrane"/>
    <property type="evidence" value="ECO:0007669"/>
    <property type="project" value="UniProtKB-SubCell"/>
</dbReference>
<keyword evidence="3" id="KW-0808">Transferase</keyword>
<dbReference type="EMBL" id="UINC01076930">
    <property type="protein sequence ID" value="SVC16558.1"/>
    <property type="molecule type" value="Genomic_DNA"/>
</dbReference>
<reference evidence="8" key="1">
    <citation type="submission" date="2018-05" db="EMBL/GenBank/DDBJ databases">
        <authorList>
            <person name="Lanie J.A."/>
            <person name="Ng W.-L."/>
            <person name="Kazmierczak K.M."/>
            <person name="Andrzejewski T.M."/>
            <person name="Davidsen T.M."/>
            <person name="Wayne K.J."/>
            <person name="Tettelin H."/>
            <person name="Glass J.I."/>
            <person name="Rusch D."/>
            <person name="Podicherti R."/>
            <person name="Tsui H.-C.T."/>
            <person name="Winkler M.E."/>
        </authorList>
    </citation>
    <scope>NUCLEOTIDE SEQUENCE</scope>
</reference>
<evidence type="ECO:0000256" key="3">
    <source>
        <dbReference type="ARBA" id="ARBA00022679"/>
    </source>
</evidence>
<keyword evidence="6 7" id="KW-0472">Membrane</keyword>